<dbReference type="InterPro" id="IPR015943">
    <property type="entry name" value="WD40/YVTN_repeat-like_dom_sf"/>
</dbReference>
<dbReference type="EMBL" id="RIAS01000015">
    <property type="protein sequence ID" value="KAA8786690.1"/>
    <property type="molecule type" value="Genomic_DNA"/>
</dbReference>
<comment type="caution">
    <text evidence="1">The sequence shown here is derived from an EMBL/GenBank/DDBJ whole genome shotgun (WGS) entry which is preliminary data.</text>
</comment>
<dbReference type="Gene3D" id="2.130.10.10">
    <property type="entry name" value="YVTN repeat-like/Quinoprotein amine dehydrogenase"/>
    <property type="match status" value="1"/>
</dbReference>
<dbReference type="Proteomes" id="UP000323664">
    <property type="component" value="Unassembled WGS sequence"/>
</dbReference>
<organism evidence="1 2">
    <name type="scientific">Paenibacillus amylolyticus</name>
    <dbReference type="NCBI Taxonomy" id="1451"/>
    <lineage>
        <taxon>Bacteria</taxon>
        <taxon>Bacillati</taxon>
        <taxon>Bacillota</taxon>
        <taxon>Bacilli</taxon>
        <taxon>Bacillales</taxon>
        <taxon>Paenibacillaceae</taxon>
        <taxon>Paenibacillus</taxon>
    </lineage>
</organism>
<sequence>MVEFYNRCYFDRIRKVVYPLHTTYTNRKRKSTTWAVLLLSGMLLLNMNTTAGYAAASTESLPKPSWTSSSLMLNEANTEKDVMIKNIYAVPSKNLVYVHTSQPVTKTSSKTTLDWQLDSLQALDAKTGQLKWSTIFHEKSGPYTTYSNSVYASNGTAYVYMEYSDKSKKLYSFNTSGKTNWVKNVNSSATISLMDNDNLLVAASQGVQANGSVRSTLSLYDKKGKLLNEKTIAGTVLKAAQGRIVVDASKQVKSGNFWQPAANPKIEIYDTSLNRLSFYQFPADANTQGDGGGEALAILDDGSVLMRANFETTGNRLMGFGSDGKLAWGRAIAGDAYIQTAGNGYTLLTGSKLELYTMKGKVTERMFKDAQPVLMHVDRTQDGQYQLDFAKTGYILDPQTLEDVHVYTVSTAVPSLESISTYMNDVIYSMKGEVLSKYTLKSSSAK</sequence>
<evidence type="ECO:0000313" key="1">
    <source>
        <dbReference type="EMBL" id="KAA8786690.1"/>
    </source>
</evidence>
<gene>
    <name evidence="1" type="ORF">EC604_22935</name>
</gene>
<accession>A0A5M9WYD5</accession>
<name>A0A5M9WYD5_PAEAM</name>
<proteinExistence type="predicted"/>
<dbReference type="InterPro" id="IPR011047">
    <property type="entry name" value="Quinoprotein_ADH-like_sf"/>
</dbReference>
<reference evidence="1 2" key="1">
    <citation type="journal article" date="2019" name="J. Ind. Microbiol. Biotechnol.">
        <title>Paenibacillus amylolyticus 27C64 has a diverse set of carbohydrate-active enzymes and complete pectin deconstruction system.</title>
        <authorList>
            <person name="Keggi C."/>
            <person name="Doran-Peterson J."/>
        </authorList>
    </citation>
    <scope>NUCLEOTIDE SEQUENCE [LARGE SCALE GENOMIC DNA]</scope>
    <source>
        <strain evidence="1 2">27C64</strain>
    </source>
</reference>
<dbReference type="SUPFAM" id="SSF50998">
    <property type="entry name" value="Quinoprotein alcohol dehydrogenase-like"/>
    <property type="match status" value="1"/>
</dbReference>
<protein>
    <submittedName>
        <fullName evidence="1">PQQ-binding-like beta-propeller repeat protein</fullName>
    </submittedName>
</protein>
<dbReference type="AlphaFoldDB" id="A0A5M9WYD5"/>
<evidence type="ECO:0000313" key="2">
    <source>
        <dbReference type="Proteomes" id="UP000323664"/>
    </source>
</evidence>